<protein>
    <submittedName>
        <fullName evidence="3">Uncharacterized protein</fullName>
    </submittedName>
</protein>
<dbReference type="Proteomes" id="UP001516400">
    <property type="component" value="Unassembled WGS sequence"/>
</dbReference>
<keyword evidence="2" id="KW-0732">Signal</keyword>
<keyword evidence="4" id="KW-1185">Reference proteome</keyword>
<feature type="chain" id="PRO_5044762365" evidence="2">
    <location>
        <begin position="26"/>
        <end position="117"/>
    </location>
</feature>
<gene>
    <name evidence="3" type="ORF">HHI36_000371</name>
</gene>
<evidence type="ECO:0000313" key="3">
    <source>
        <dbReference type="EMBL" id="KAL3285851.1"/>
    </source>
</evidence>
<sequence>MAQLTSILSLLFALVAMFFFEGTEARMKVVGAGYVNRQPGPPVLNRLNNGHTASVTGSVSTGVKGSSSNFSSNGSVSNIHGSSASSTSNAASQFGPALSKARNNKGKTPHAPIKKVE</sequence>
<feature type="compositionally biased region" description="Low complexity" evidence="1">
    <location>
        <begin position="52"/>
        <end position="92"/>
    </location>
</feature>
<proteinExistence type="predicted"/>
<accession>A0ABD2P557</accession>
<organism evidence="3 4">
    <name type="scientific">Cryptolaemus montrouzieri</name>
    <dbReference type="NCBI Taxonomy" id="559131"/>
    <lineage>
        <taxon>Eukaryota</taxon>
        <taxon>Metazoa</taxon>
        <taxon>Ecdysozoa</taxon>
        <taxon>Arthropoda</taxon>
        <taxon>Hexapoda</taxon>
        <taxon>Insecta</taxon>
        <taxon>Pterygota</taxon>
        <taxon>Neoptera</taxon>
        <taxon>Endopterygota</taxon>
        <taxon>Coleoptera</taxon>
        <taxon>Polyphaga</taxon>
        <taxon>Cucujiformia</taxon>
        <taxon>Coccinelloidea</taxon>
        <taxon>Coccinellidae</taxon>
        <taxon>Scymninae</taxon>
        <taxon>Scymnini</taxon>
        <taxon>Cryptolaemus</taxon>
    </lineage>
</organism>
<evidence type="ECO:0000256" key="2">
    <source>
        <dbReference type="SAM" id="SignalP"/>
    </source>
</evidence>
<reference evidence="3 4" key="1">
    <citation type="journal article" date="2021" name="BMC Biol.">
        <title>Horizontally acquired antibacterial genes associated with adaptive radiation of ladybird beetles.</title>
        <authorList>
            <person name="Li H.S."/>
            <person name="Tang X.F."/>
            <person name="Huang Y.H."/>
            <person name="Xu Z.Y."/>
            <person name="Chen M.L."/>
            <person name="Du X.Y."/>
            <person name="Qiu B.Y."/>
            <person name="Chen P.T."/>
            <person name="Zhang W."/>
            <person name="Slipinski A."/>
            <person name="Escalona H.E."/>
            <person name="Waterhouse R.M."/>
            <person name="Zwick A."/>
            <person name="Pang H."/>
        </authorList>
    </citation>
    <scope>NUCLEOTIDE SEQUENCE [LARGE SCALE GENOMIC DNA]</scope>
    <source>
        <strain evidence="3">SYSU2018</strain>
    </source>
</reference>
<evidence type="ECO:0000256" key="1">
    <source>
        <dbReference type="SAM" id="MobiDB-lite"/>
    </source>
</evidence>
<comment type="caution">
    <text evidence="3">The sequence shown here is derived from an EMBL/GenBank/DDBJ whole genome shotgun (WGS) entry which is preliminary data.</text>
</comment>
<feature type="signal peptide" evidence="2">
    <location>
        <begin position="1"/>
        <end position="25"/>
    </location>
</feature>
<dbReference type="AlphaFoldDB" id="A0ABD2P557"/>
<evidence type="ECO:0000313" key="4">
    <source>
        <dbReference type="Proteomes" id="UP001516400"/>
    </source>
</evidence>
<name>A0ABD2P557_9CUCU</name>
<dbReference type="EMBL" id="JABFTP020000185">
    <property type="protein sequence ID" value="KAL3285851.1"/>
    <property type="molecule type" value="Genomic_DNA"/>
</dbReference>
<feature type="region of interest" description="Disordered" evidence="1">
    <location>
        <begin position="43"/>
        <end position="117"/>
    </location>
</feature>